<name>A0A7W9KAQ3_9PSEU</name>
<comment type="similarity">
    <text evidence="1 3">Belongs to the short-chain dehydrogenases/reductases (SDR) family.</text>
</comment>
<keyword evidence="2" id="KW-0560">Oxidoreductase</keyword>
<evidence type="ECO:0000313" key="4">
    <source>
        <dbReference type="EMBL" id="MBB5889036.1"/>
    </source>
</evidence>
<dbReference type="Pfam" id="PF00106">
    <property type="entry name" value="adh_short"/>
    <property type="match status" value="1"/>
</dbReference>
<dbReference type="RefSeq" id="WP_184857662.1">
    <property type="nucleotide sequence ID" value="NZ_BAAAWY010000013.1"/>
</dbReference>
<dbReference type="PRINTS" id="PR00080">
    <property type="entry name" value="SDRFAMILY"/>
</dbReference>
<sequence length="244" mass="25573">MRTAIVTGAGAGIGAAVAVALLEAGYHVALAGRREHTLRETAGDHPNALVVPTDVAVEAQVDALFDTVESTWGRLDLLVNNAGTNGRAAPVEDMSAEMWSKVIGTNLTGSFLCARAAFRVMKRQRPRGGRIINNGSLSAHVPRPNSVAYTASKHAVTGLTRVLSLEGRQHDIACGQIDIGNAETAMTARMADGVPQADGSIRPEPRMDVSAVSDAVLYMAGLPLTANVQFMTVMATAMPFIGRG</sequence>
<dbReference type="PRINTS" id="PR00081">
    <property type="entry name" value="GDHRDH"/>
</dbReference>
<dbReference type="InterPro" id="IPR036291">
    <property type="entry name" value="NAD(P)-bd_dom_sf"/>
</dbReference>
<dbReference type="SUPFAM" id="SSF51735">
    <property type="entry name" value="NAD(P)-binding Rossmann-fold domains"/>
    <property type="match status" value="1"/>
</dbReference>
<evidence type="ECO:0000256" key="1">
    <source>
        <dbReference type="ARBA" id="ARBA00006484"/>
    </source>
</evidence>
<dbReference type="PROSITE" id="PS00061">
    <property type="entry name" value="ADH_SHORT"/>
    <property type="match status" value="1"/>
</dbReference>
<dbReference type="GO" id="GO:0016491">
    <property type="term" value="F:oxidoreductase activity"/>
    <property type="evidence" value="ECO:0007669"/>
    <property type="project" value="UniProtKB-KW"/>
</dbReference>
<evidence type="ECO:0000256" key="2">
    <source>
        <dbReference type="ARBA" id="ARBA00023002"/>
    </source>
</evidence>
<dbReference type="AlphaFoldDB" id="A0A7W9KAQ3"/>
<dbReference type="EMBL" id="JACHIR010000001">
    <property type="protein sequence ID" value="MBB5889036.1"/>
    <property type="molecule type" value="Genomic_DNA"/>
</dbReference>
<dbReference type="Gene3D" id="3.40.50.720">
    <property type="entry name" value="NAD(P)-binding Rossmann-like Domain"/>
    <property type="match status" value="1"/>
</dbReference>
<comment type="caution">
    <text evidence="4">The sequence shown here is derived from an EMBL/GenBank/DDBJ whole genome shotgun (WGS) entry which is preliminary data.</text>
</comment>
<accession>A0A7W9KAQ3</accession>
<organism evidence="4 5">
    <name type="scientific">Kutzneria kofuensis</name>
    <dbReference type="NCBI Taxonomy" id="103725"/>
    <lineage>
        <taxon>Bacteria</taxon>
        <taxon>Bacillati</taxon>
        <taxon>Actinomycetota</taxon>
        <taxon>Actinomycetes</taxon>
        <taxon>Pseudonocardiales</taxon>
        <taxon>Pseudonocardiaceae</taxon>
        <taxon>Kutzneria</taxon>
    </lineage>
</organism>
<evidence type="ECO:0000313" key="5">
    <source>
        <dbReference type="Proteomes" id="UP000585638"/>
    </source>
</evidence>
<gene>
    <name evidence="4" type="ORF">BJ998_000232</name>
</gene>
<dbReference type="InterPro" id="IPR020904">
    <property type="entry name" value="Sc_DH/Rdtase_CS"/>
</dbReference>
<dbReference type="InterPro" id="IPR002347">
    <property type="entry name" value="SDR_fam"/>
</dbReference>
<dbReference type="CDD" id="cd05233">
    <property type="entry name" value="SDR_c"/>
    <property type="match status" value="1"/>
</dbReference>
<proteinExistence type="inferred from homology"/>
<evidence type="ECO:0000256" key="3">
    <source>
        <dbReference type="RuleBase" id="RU000363"/>
    </source>
</evidence>
<protein>
    <submittedName>
        <fullName evidence="4">NAD(P)-dependent dehydrogenase (Short-subunit alcohol dehydrogenase family)</fullName>
    </submittedName>
</protein>
<dbReference type="PANTHER" id="PTHR43669:SF12">
    <property type="entry name" value="BLR5618 PROTEIN"/>
    <property type="match status" value="1"/>
</dbReference>
<keyword evidence="5" id="KW-1185">Reference proteome</keyword>
<dbReference type="FunFam" id="3.40.50.720:FF:000084">
    <property type="entry name" value="Short-chain dehydrogenase reductase"/>
    <property type="match status" value="1"/>
</dbReference>
<dbReference type="Proteomes" id="UP000585638">
    <property type="component" value="Unassembled WGS sequence"/>
</dbReference>
<dbReference type="PANTHER" id="PTHR43669">
    <property type="entry name" value="5-KETO-D-GLUCONATE 5-REDUCTASE"/>
    <property type="match status" value="1"/>
</dbReference>
<reference evidence="4 5" key="1">
    <citation type="submission" date="2020-08" db="EMBL/GenBank/DDBJ databases">
        <title>Sequencing the genomes of 1000 actinobacteria strains.</title>
        <authorList>
            <person name="Klenk H.-P."/>
        </authorList>
    </citation>
    <scope>NUCLEOTIDE SEQUENCE [LARGE SCALE GENOMIC DNA]</scope>
    <source>
        <strain evidence="4 5">DSM 43851</strain>
    </source>
</reference>